<name>A0A841Q2I4_9BACL</name>
<proteinExistence type="predicted"/>
<keyword evidence="1" id="KW-0472">Membrane</keyword>
<feature type="transmembrane region" description="Helical" evidence="1">
    <location>
        <begin position="127"/>
        <end position="152"/>
    </location>
</feature>
<sequence length="337" mass="38727">MDTATHAVMGVGISGLATLDPVVAESSVTFQAVVLGIIIGSQAPDLDTVLKMKNNASYITNHRGATHSIPAVILWSILIPAVIYIIFPGADLFNLWLWTFLAVILHVFVDIFNAYGTKALEPFKDRWIALGAINIFDPFIFFSHMAGILFWILGAHPGYTFLIIYGILVVYYLWRMKARNYVIRRVSKLHPHATHIFISPTYRWSEFHLVIRTRYHFHVATWKKKNIRYLESYPFEPIPADPIVQAALEDVNLTAFLSFSPAYRWEVKETVHGYDVIFTDLRYRSAGYYPFLTIVQLDQNLNIEGSYTGWIFNLKKLERKLERSRSHKKKTQLLNAT</sequence>
<feature type="transmembrane region" description="Helical" evidence="1">
    <location>
        <begin position="93"/>
        <end position="115"/>
    </location>
</feature>
<evidence type="ECO:0000256" key="1">
    <source>
        <dbReference type="SAM" id="Phobius"/>
    </source>
</evidence>
<dbReference type="Proteomes" id="UP000568839">
    <property type="component" value="Unassembled WGS sequence"/>
</dbReference>
<dbReference type="EMBL" id="JACHHJ010000004">
    <property type="protein sequence ID" value="MBB6450638.1"/>
    <property type="molecule type" value="Genomic_DNA"/>
</dbReference>
<reference evidence="2 3" key="1">
    <citation type="submission" date="2020-08" db="EMBL/GenBank/DDBJ databases">
        <title>Genomic Encyclopedia of Type Strains, Phase IV (KMG-IV): sequencing the most valuable type-strain genomes for metagenomic binning, comparative biology and taxonomic classification.</title>
        <authorList>
            <person name="Goeker M."/>
        </authorList>
    </citation>
    <scope>NUCLEOTIDE SEQUENCE [LARGE SCALE GENOMIC DNA]</scope>
    <source>
        <strain evidence="2 3">DSM 21769</strain>
    </source>
</reference>
<feature type="transmembrane region" description="Helical" evidence="1">
    <location>
        <begin position="158"/>
        <end position="174"/>
    </location>
</feature>
<keyword evidence="3" id="KW-1185">Reference proteome</keyword>
<comment type="caution">
    <text evidence="2">The sequence shown here is derived from an EMBL/GenBank/DDBJ whole genome shotgun (WGS) entry which is preliminary data.</text>
</comment>
<dbReference type="PANTHER" id="PTHR40031:SF1">
    <property type="entry name" value="MEMBRANE-BOUND METAL-DEPENDENT HYDROLASE"/>
    <property type="match status" value="1"/>
</dbReference>
<evidence type="ECO:0000313" key="2">
    <source>
        <dbReference type="EMBL" id="MBB6450638.1"/>
    </source>
</evidence>
<evidence type="ECO:0000313" key="3">
    <source>
        <dbReference type="Proteomes" id="UP000568839"/>
    </source>
</evidence>
<protein>
    <submittedName>
        <fullName evidence="2">Inner membrane protein</fullName>
    </submittedName>
</protein>
<keyword evidence="1" id="KW-0812">Transmembrane</keyword>
<feature type="transmembrane region" description="Helical" evidence="1">
    <location>
        <begin position="69"/>
        <end position="87"/>
    </location>
</feature>
<accession>A0A841Q2I4</accession>
<dbReference type="InterPro" id="IPR007404">
    <property type="entry name" value="YdjM-like"/>
</dbReference>
<dbReference type="RefSeq" id="WP_184404719.1">
    <property type="nucleotide sequence ID" value="NZ_JACHHJ010000004.1"/>
</dbReference>
<dbReference type="Pfam" id="PF04307">
    <property type="entry name" value="YdjM"/>
    <property type="match status" value="1"/>
</dbReference>
<dbReference type="InterPro" id="IPR053170">
    <property type="entry name" value="Transcription_regulator"/>
</dbReference>
<gene>
    <name evidence="2" type="ORF">HNR44_002628</name>
</gene>
<dbReference type="PANTHER" id="PTHR40031">
    <property type="entry name" value="HYPOTHETICAL MEMBRANE SPANNING PROTEIN"/>
    <property type="match status" value="1"/>
</dbReference>
<keyword evidence="1" id="KW-1133">Transmembrane helix</keyword>
<dbReference type="AlphaFoldDB" id="A0A841Q2I4"/>
<organism evidence="2 3">
    <name type="scientific">Geomicrobium halophilum</name>
    <dbReference type="NCBI Taxonomy" id="549000"/>
    <lineage>
        <taxon>Bacteria</taxon>
        <taxon>Bacillati</taxon>
        <taxon>Bacillota</taxon>
        <taxon>Bacilli</taxon>
        <taxon>Bacillales</taxon>
        <taxon>Geomicrobium</taxon>
    </lineage>
</organism>